<name>A0A6A6WUB0_9PLEO</name>
<gene>
    <name evidence="1" type="ORF">K505DRAFT_190728</name>
</gene>
<feature type="non-terminal residue" evidence="1">
    <location>
        <position position="1"/>
    </location>
</feature>
<evidence type="ECO:0000313" key="2">
    <source>
        <dbReference type="Proteomes" id="UP000799757"/>
    </source>
</evidence>
<evidence type="ECO:0000313" key="1">
    <source>
        <dbReference type="EMBL" id="KAF2787485.1"/>
    </source>
</evidence>
<accession>A0A6A6WUB0</accession>
<keyword evidence="2" id="KW-1185">Reference proteome</keyword>
<sequence length="135" mass="15785">SPARVCIRACVTDVPGNPLERTTTLGQAFCRKILNRQFQSIPDLLGYDHDHIRPSFDSPNPVLVWFVFDLNVTSELSREQLHNIPHFVYIATRQRASELEFISRDIWVNKGRELAKMYRWGGREEQEELRAMRKS</sequence>
<feature type="non-terminal residue" evidence="1">
    <location>
        <position position="135"/>
    </location>
</feature>
<reference evidence="1" key="1">
    <citation type="journal article" date="2020" name="Stud. Mycol.">
        <title>101 Dothideomycetes genomes: a test case for predicting lifestyles and emergence of pathogens.</title>
        <authorList>
            <person name="Haridas S."/>
            <person name="Albert R."/>
            <person name="Binder M."/>
            <person name="Bloem J."/>
            <person name="Labutti K."/>
            <person name="Salamov A."/>
            <person name="Andreopoulos B."/>
            <person name="Baker S."/>
            <person name="Barry K."/>
            <person name="Bills G."/>
            <person name="Bluhm B."/>
            <person name="Cannon C."/>
            <person name="Castanera R."/>
            <person name="Culley D."/>
            <person name="Daum C."/>
            <person name="Ezra D."/>
            <person name="Gonzalez J."/>
            <person name="Henrissat B."/>
            <person name="Kuo A."/>
            <person name="Liang C."/>
            <person name="Lipzen A."/>
            <person name="Lutzoni F."/>
            <person name="Magnuson J."/>
            <person name="Mondo S."/>
            <person name="Nolan M."/>
            <person name="Ohm R."/>
            <person name="Pangilinan J."/>
            <person name="Park H.-J."/>
            <person name="Ramirez L."/>
            <person name="Alfaro M."/>
            <person name="Sun H."/>
            <person name="Tritt A."/>
            <person name="Yoshinaga Y."/>
            <person name="Zwiers L.-H."/>
            <person name="Turgeon B."/>
            <person name="Goodwin S."/>
            <person name="Spatafora J."/>
            <person name="Crous P."/>
            <person name="Grigoriev I."/>
        </authorList>
    </citation>
    <scope>NUCLEOTIDE SEQUENCE</scope>
    <source>
        <strain evidence="1">CBS 109.77</strain>
    </source>
</reference>
<dbReference type="AlphaFoldDB" id="A0A6A6WUB0"/>
<dbReference type="Proteomes" id="UP000799757">
    <property type="component" value="Unassembled WGS sequence"/>
</dbReference>
<proteinExistence type="predicted"/>
<protein>
    <submittedName>
        <fullName evidence="1">Uncharacterized protein</fullName>
    </submittedName>
</protein>
<organism evidence="1 2">
    <name type="scientific">Melanomma pulvis-pyrius CBS 109.77</name>
    <dbReference type="NCBI Taxonomy" id="1314802"/>
    <lineage>
        <taxon>Eukaryota</taxon>
        <taxon>Fungi</taxon>
        <taxon>Dikarya</taxon>
        <taxon>Ascomycota</taxon>
        <taxon>Pezizomycotina</taxon>
        <taxon>Dothideomycetes</taxon>
        <taxon>Pleosporomycetidae</taxon>
        <taxon>Pleosporales</taxon>
        <taxon>Melanommataceae</taxon>
        <taxon>Melanomma</taxon>
    </lineage>
</organism>
<dbReference type="EMBL" id="MU002313">
    <property type="protein sequence ID" value="KAF2787485.1"/>
    <property type="molecule type" value="Genomic_DNA"/>
</dbReference>
<dbReference type="OrthoDB" id="4297596at2759"/>